<keyword evidence="3" id="KW-1185">Reference proteome</keyword>
<protein>
    <submittedName>
        <fullName evidence="2">Uncharacterized protein</fullName>
    </submittedName>
</protein>
<feature type="region of interest" description="Disordered" evidence="1">
    <location>
        <begin position="1"/>
        <end position="151"/>
    </location>
</feature>
<evidence type="ECO:0000256" key="1">
    <source>
        <dbReference type="SAM" id="MobiDB-lite"/>
    </source>
</evidence>
<comment type="caution">
    <text evidence="2">The sequence shown here is derived from an EMBL/GenBank/DDBJ whole genome shotgun (WGS) entry which is preliminary data.</text>
</comment>
<evidence type="ECO:0000313" key="2">
    <source>
        <dbReference type="EMBL" id="KAB2575540.1"/>
    </source>
</evidence>
<reference evidence="2 3" key="1">
    <citation type="journal article" date="2019" name="Sci. Rep.">
        <title>A multi-omics analysis of the grapevine pathogen Lasiodiplodia theobromae reveals that temperature affects the expression of virulence- and pathogenicity-related genes.</title>
        <authorList>
            <person name="Felix C."/>
            <person name="Meneses R."/>
            <person name="Goncalves M.F.M."/>
            <person name="Tilleman L."/>
            <person name="Duarte A.S."/>
            <person name="Jorrin-Novo J.V."/>
            <person name="Van de Peer Y."/>
            <person name="Deforce D."/>
            <person name="Van Nieuwerburgh F."/>
            <person name="Esteves A.C."/>
            <person name="Alves A."/>
        </authorList>
    </citation>
    <scope>NUCLEOTIDE SEQUENCE [LARGE SCALE GENOMIC DNA]</scope>
    <source>
        <strain evidence="2 3">LA-SOL3</strain>
    </source>
</reference>
<feature type="compositionally biased region" description="Basic and acidic residues" evidence="1">
    <location>
        <begin position="185"/>
        <end position="198"/>
    </location>
</feature>
<evidence type="ECO:0000313" key="3">
    <source>
        <dbReference type="Proteomes" id="UP000325902"/>
    </source>
</evidence>
<organism evidence="2 3">
    <name type="scientific">Lasiodiplodia theobromae</name>
    <dbReference type="NCBI Taxonomy" id="45133"/>
    <lineage>
        <taxon>Eukaryota</taxon>
        <taxon>Fungi</taxon>
        <taxon>Dikarya</taxon>
        <taxon>Ascomycota</taxon>
        <taxon>Pezizomycotina</taxon>
        <taxon>Dothideomycetes</taxon>
        <taxon>Dothideomycetes incertae sedis</taxon>
        <taxon>Botryosphaeriales</taxon>
        <taxon>Botryosphaeriaceae</taxon>
        <taxon>Lasiodiplodia</taxon>
    </lineage>
</organism>
<feature type="compositionally biased region" description="Polar residues" evidence="1">
    <location>
        <begin position="241"/>
        <end position="250"/>
    </location>
</feature>
<feature type="compositionally biased region" description="Polar residues" evidence="1">
    <location>
        <begin position="479"/>
        <end position="490"/>
    </location>
</feature>
<feature type="compositionally biased region" description="Acidic residues" evidence="1">
    <location>
        <begin position="103"/>
        <end position="117"/>
    </location>
</feature>
<feature type="compositionally biased region" description="Polar residues" evidence="1">
    <location>
        <begin position="529"/>
        <end position="540"/>
    </location>
</feature>
<accession>A0A5N5DDM9</accession>
<feature type="region of interest" description="Disordered" evidence="1">
    <location>
        <begin position="478"/>
        <end position="513"/>
    </location>
</feature>
<feature type="compositionally biased region" description="Polar residues" evidence="1">
    <location>
        <begin position="381"/>
        <end position="391"/>
    </location>
</feature>
<sequence>MAFQQPQRPRPARPLSFSQPAQQQPVEPGPVSPRRKHSIVESEEWVLFSPSVDGRTHTTSTSRTPRTVGISQLSDFGSLDTAARSEGYDERDEDDNLTCQGTDPDDDAETEELDSLDDGLHAFHEPSPSAQQLGESSQTVFPTHDGLGTFPSTSAAVQEQLWQFERYNASPRKTKVARRRSSVQRRLDALEETETHEHDEKKERIERWRLEQSRALLEEIERETRRRRRMSRATIARSTAGSTIAESSRPATEAEEPHAADASQLGTSPADSSDGESFWQRFTRRVIRDLMGIDENLLSVILGESLPAEATSTTFGPNSKDVLAAAASESANHSSAHDSWEQRLLERISRELGVLVNQLSEHPGAFSTYLRTQETPAYAGLSTSADSTATRRLSVPPTASSSATPDAAQSQSMSNINFAPTVPPQPSYSEASLWGIEEEPEPAPAALAASIQSQREREYWERDLDVKMVFNFLKERFSSRPTSPVNGSSSNRRDSADPFQPKSADSSAGSQERAALIRQHHPLVSRNLPTSSAQAHSEQLASSSRPAPNAAATTTITVPVPVPVSRANLQRSRLSNRNAGSSCASQSTRRSKRSGSSRNYWDLGGSVGSGPAGAPGAATWGEV</sequence>
<gene>
    <name evidence="2" type="ORF">DBV05_g5783</name>
</gene>
<dbReference type="OrthoDB" id="5402147at2759"/>
<feature type="region of interest" description="Disordered" evidence="1">
    <location>
        <begin position="381"/>
        <end position="411"/>
    </location>
</feature>
<proteinExistence type="predicted"/>
<feature type="region of interest" description="Disordered" evidence="1">
    <location>
        <begin position="569"/>
        <end position="623"/>
    </location>
</feature>
<feature type="compositionally biased region" description="Low complexity" evidence="1">
    <location>
        <begin position="541"/>
        <end position="556"/>
    </location>
</feature>
<dbReference type="AlphaFoldDB" id="A0A5N5DDM9"/>
<feature type="region of interest" description="Disordered" evidence="1">
    <location>
        <begin position="173"/>
        <end position="198"/>
    </location>
</feature>
<name>A0A5N5DDM9_9PEZI</name>
<feature type="compositionally biased region" description="Low complexity" evidence="1">
    <location>
        <begin position="614"/>
        <end position="623"/>
    </location>
</feature>
<feature type="compositionally biased region" description="Polar residues" evidence="1">
    <location>
        <begin position="128"/>
        <end position="141"/>
    </location>
</feature>
<dbReference type="EMBL" id="VCHE01000032">
    <property type="protein sequence ID" value="KAB2575540.1"/>
    <property type="molecule type" value="Genomic_DNA"/>
</dbReference>
<feature type="compositionally biased region" description="Polar residues" evidence="1">
    <location>
        <begin position="569"/>
        <end position="584"/>
    </location>
</feature>
<dbReference type="Proteomes" id="UP000325902">
    <property type="component" value="Unassembled WGS sequence"/>
</dbReference>
<feature type="compositionally biased region" description="Basic residues" evidence="1">
    <location>
        <begin position="173"/>
        <end position="183"/>
    </location>
</feature>
<feature type="region of interest" description="Disordered" evidence="1">
    <location>
        <begin position="223"/>
        <end position="276"/>
    </location>
</feature>
<feature type="region of interest" description="Disordered" evidence="1">
    <location>
        <begin position="529"/>
        <end position="556"/>
    </location>
</feature>
<feature type="compositionally biased region" description="Low complexity" evidence="1">
    <location>
        <begin position="394"/>
        <end position="411"/>
    </location>
</feature>
<feature type="compositionally biased region" description="Polar residues" evidence="1">
    <location>
        <begin position="16"/>
        <end position="25"/>
    </location>
</feature>
<feature type="compositionally biased region" description="Low complexity" evidence="1">
    <location>
        <begin position="57"/>
        <end position="67"/>
    </location>
</feature>